<feature type="transmembrane region" description="Helical" evidence="9">
    <location>
        <begin position="320"/>
        <end position="344"/>
    </location>
</feature>
<evidence type="ECO:0000256" key="9">
    <source>
        <dbReference type="SAM" id="Phobius"/>
    </source>
</evidence>
<feature type="transmembrane region" description="Helical" evidence="9">
    <location>
        <begin position="130"/>
        <end position="155"/>
    </location>
</feature>
<feature type="transmembrane region" description="Helical" evidence="9">
    <location>
        <begin position="205"/>
        <end position="234"/>
    </location>
</feature>
<protein>
    <submittedName>
        <fullName evidence="10">Putative PurR-regulated permease PerM</fullName>
    </submittedName>
</protein>
<keyword evidence="7 9" id="KW-0472">Membrane</keyword>
<keyword evidence="5 9" id="KW-0812">Transmembrane</keyword>
<feature type="compositionally biased region" description="Basic and acidic residues" evidence="8">
    <location>
        <begin position="20"/>
        <end position="40"/>
    </location>
</feature>
<evidence type="ECO:0000256" key="7">
    <source>
        <dbReference type="ARBA" id="ARBA00023136"/>
    </source>
</evidence>
<evidence type="ECO:0000256" key="8">
    <source>
        <dbReference type="SAM" id="MobiDB-lite"/>
    </source>
</evidence>
<dbReference type="PANTHER" id="PTHR21716">
    <property type="entry name" value="TRANSMEMBRANE PROTEIN"/>
    <property type="match status" value="1"/>
</dbReference>
<evidence type="ECO:0000256" key="4">
    <source>
        <dbReference type="ARBA" id="ARBA00022475"/>
    </source>
</evidence>
<sequence>MTDRPDPAAADKAVGEAEEAAQHAEQSADRAEDAADRAESAAEEVIEVLDVEDFLLEEEIEDVEPGDPLPRHSPFYIGFFGALGAILAIWLGHQILAVGNTLILVVVAFFLAVGLNPVVEFFMRRGLKRAWSVAAVTALVIVALALFLVAIVPVISDQVSQLVANAPDWLDRLEHNHQVQKLDDQYDIITKAKDYLAHGKFASTAFGGVLGIGIAVLSALANIFIITVLTLYFLASLPATKSALYHLAPASRRPRVSSLGDQILSNVGSYVSGAFVVAVAAGVSTLVFLFAIGLGQYAVALAFVVALLDVIPMIGATIGAVIVTAIAFATDPTMGLACLVFYVVYQQLENYVIYPRVMSRSVDIPGAVIVIAALIGAGLLGVVGALLAIPTAAAILLLVREVLMPRQDAR</sequence>
<keyword evidence="4" id="KW-1003">Cell membrane</keyword>
<evidence type="ECO:0000256" key="3">
    <source>
        <dbReference type="ARBA" id="ARBA00022448"/>
    </source>
</evidence>
<keyword evidence="6 9" id="KW-1133">Transmembrane helix</keyword>
<proteinExistence type="inferred from homology"/>
<keyword evidence="3" id="KW-0813">Transport</keyword>
<feature type="transmembrane region" description="Helical" evidence="9">
    <location>
        <begin position="287"/>
        <end position="308"/>
    </location>
</feature>
<comment type="caution">
    <text evidence="10">The sequence shown here is derived from an EMBL/GenBank/DDBJ whole genome shotgun (WGS) entry which is preliminary data.</text>
</comment>
<dbReference type="RefSeq" id="WP_343055487.1">
    <property type="nucleotide sequence ID" value="NZ_JACGXA010000001.1"/>
</dbReference>
<keyword evidence="11" id="KW-1185">Reference proteome</keyword>
<accession>A0A7W3P8R7</accession>
<evidence type="ECO:0000256" key="6">
    <source>
        <dbReference type="ARBA" id="ARBA00022989"/>
    </source>
</evidence>
<evidence type="ECO:0000256" key="1">
    <source>
        <dbReference type="ARBA" id="ARBA00004651"/>
    </source>
</evidence>
<feature type="transmembrane region" description="Helical" evidence="9">
    <location>
        <begin position="263"/>
        <end position="281"/>
    </location>
</feature>
<dbReference type="AlphaFoldDB" id="A0A7W3P8R7"/>
<evidence type="ECO:0000256" key="2">
    <source>
        <dbReference type="ARBA" id="ARBA00009773"/>
    </source>
</evidence>
<feature type="region of interest" description="Disordered" evidence="8">
    <location>
        <begin position="1"/>
        <end position="40"/>
    </location>
</feature>
<gene>
    <name evidence="10" type="ORF">FB382_000952</name>
</gene>
<evidence type="ECO:0000256" key="5">
    <source>
        <dbReference type="ARBA" id="ARBA00022692"/>
    </source>
</evidence>
<feature type="transmembrane region" description="Helical" evidence="9">
    <location>
        <begin position="75"/>
        <end position="96"/>
    </location>
</feature>
<reference evidence="10 11" key="1">
    <citation type="submission" date="2020-07" db="EMBL/GenBank/DDBJ databases">
        <title>Sequencing the genomes of 1000 actinobacteria strains.</title>
        <authorList>
            <person name="Klenk H.-P."/>
        </authorList>
    </citation>
    <scope>NUCLEOTIDE SEQUENCE [LARGE SCALE GENOMIC DNA]</scope>
    <source>
        <strain evidence="10 11">DSM 21349</strain>
    </source>
</reference>
<feature type="transmembrane region" description="Helical" evidence="9">
    <location>
        <begin position="364"/>
        <end position="397"/>
    </location>
</feature>
<comment type="subcellular location">
    <subcellularLocation>
        <location evidence="1">Cell membrane</location>
        <topology evidence="1">Multi-pass membrane protein</topology>
    </subcellularLocation>
</comment>
<dbReference type="GO" id="GO:0005886">
    <property type="term" value="C:plasma membrane"/>
    <property type="evidence" value="ECO:0007669"/>
    <property type="project" value="UniProtKB-SubCell"/>
</dbReference>
<name>A0A7W3P8R7_9ACTN</name>
<dbReference type="EMBL" id="JACGXA010000001">
    <property type="protein sequence ID" value="MBA8802661.1"/>
    <property type="molecule type" value="Genomic_DNA"/>
</dbReference>
<dbReference type="InterPro" id="IPR002549">
    <property type="entry name" value="AI-2E-like"/>
</dbReference>
<evidence type="ECO:0000313" key="11">
    <source>
        <dbReference type="Proteomes" id="UP000580910"/>
    </source>
</evidence>
<dbReference type="Proteomes" id="UP000580910">
    <property type="component" value="Unassembled WGS sequence"/>
</dbReference>
<dbReference type="GO" id="GO:0055085">
    <property type="term" value="P:transmembrane transport"/>
    <property type="evidence" value="ECO:0007669"/>
    <property type="project" value="TreeGrafter"/>
</dbReference>
<dbReference type="Pfam" id="PF01594">
    <property type="entry name" value="AI-2E_transport"/>
    <property type="match status" value="1"/>
</dbReference>
<feature type="transmembrane region" description="Helical" evidence="9">
    <location>
        <begin position="102"/>
        <end position="123"/>
    </location>
</feature>
<dbReference type="PANTHER" id="PTHR21716:SF53">
    <property type="entry name" value="PERMEASE PERM-RELATED"/>
    <property type="match status" value="1"/>
</dbReference>
<evidence type="ECO:0000313" key="10">
    <source>
        <dbReference type="EMBL" id="MBA8802661.1"/>
    </source>
</evidence>
<organism evidence="10 11">
    <name type="scientific">Nocardioides ginsengisegetis</name>
    <dbReference type="NCBI Taxonomy" id="661491"/>
    <lineage>
        <taxon>Bacteria</taxon>
        <taxon>Bacillati</taxon>
        <taxon>Actinomycetota</taxon>
        <taxon>Actinomycetes</taxon>
        <taxon>Propionibacteriales</taxon>
        <taxon>Nocardioidaceae</taxon>
        <taxon>Nocardioides</taxon>
    </lineage>
</organism>
<comment type="similarity">
    <text evidence="2">Belongs to the autoinducer-2 exporter (AI-2E) (TC 2.A.86) family.</text>
</comment>